<keyword evidence="1" id="KW-0808">Transferase</keyword>
<dbReference type="EC" id="2.7.1.23" evidence="1"/>
<dbReference type="Gene3D" id="3.40.50.10330">
    <property type="entry name" value="Probable inorganic polyphosphate/atp-NAD kinase, domain 1"/>
    <property type="match status" value="1"/>
</dbReference>
<accession>S6CUW0</accession>
<sequence length="263" mass="27490">MMSEERHEGPVTVVGDDAGVVVELVRSVGVQVVPGSPAEIDEAATAVIAVGEDAVLDLVRHGCTTPVLPVAVDSGLGSVPADSLQSAVERVRDGEYVRRDTPTLDVHVDGDSVETALADVMLVTSEPAHISEYTLSTPRGEVATFRADGVVIATPAGSRGYARRVGGAVLDSGAAALSVVPVGMFSTTKGHWTISLPEGDPAVTASIKREEAPVSLLIDDRTYGHLDPTDRLSLVRGEPLPVISLPESDLPFNANSEQIRDTQ</sequence>
<dbReference type="InterPro" id="IPR017438">
    <property type="entry name" value="ATP-NAD_kinase_N"/>
</dbReference>
<dbReference type="Proteomes" id="UP000015381">
    <property type="component" value="Chromosome I"/>
</dbReference>
<reference evidence="1 2" key="1">
    <citation type="journal article" date="2014" name="Environ. Microbiol.">
        <title>Halorhabdus tiamatea: proteogenomics and glycosidase activity measurements identify the first cultivated euryarchaeon from a deep-sea anoxic brine lake as potential polysaccharide degrader.</title>
        <authorList>
            <person name="Werner J."/>
            <person name="Ferrer M."/>
            <person name="Michel G."/>
            <person name="Mann A.J."/>
            <person name="Huang S."/>
            <person name="Juarez S."/>
            <person name="Ciordia S."/>
            <person name="Albar J.P."/>
            <person name="Alcaide M."/>
            <person name="La Cono V."/>
            <person name="Yakimov M.M."/>
            <person name="Antunes A."/>
            <person name="Taborda M."/>
            <person name="Da Costa M.S."/>
            <person name="Amann R.I."/>
            <person name="Gloeckner F.O."/>
            <person name="Golyshina O.V."/>
            <person name="Golyshin P.N."/>
            <person name="Teeling H."/>
        </authorList>
    </citation>
    <scope>NUCLEOTIDE SEQUENCE [LARGE SCALE GENOMIC DNA]</scope>
    <source>
        <strain evidence="2">SARL4B</strain>
    </source>
</reference>
<dbReference type="HOGENOM" id="CLU_008831_2_0_2"/>
<dbReference type="KEGG" id="hti:HTIA_2624"/>
<dbReference type="GO" id="GO:0003951">
    <property type="term" value="F:NAD+ kinase activity"/>
    <property type="evidence" value="ECO:0007669"/>
    <property type="project" value="UniProtKB-EC"/>
</dbReference>
<evidence type="ECO:0000313" key="1">
    <source>
        <dbReference type="EMBL" id="CCQ34729.1"/>
    </source>
</evidence>
<proteinExistence type="predicted"/>
<name>S6CUW0_9EURY</name>
<dbReference type="AlphaFoldDB" id="S6CUW0"/>
<dbReference type="SUPFAM" id="SSF111331">
    <property type="entry name" value="NAD kinase/diacylglycerol kinase-like"/>
    <property type="match status" value="1"/>
</dbReference>
<keyword evidence="2" id="KW-1185">Reference proteome</keyword>
<dbReference type="GO" id="GO:0019674">
    <property type="term" value="P:NAD+ metabolic process"/>
    <property type="evidence" value="ECO:0007669"/>
    <property type="project" value="InterPro"/>
</dbReference>
<dbReference type="InterPro" id="IPR016064">
    <property type="entry name" value="NAD/diacylglycerol_kinase_sf"/>
</dbReference>
<dbReference type="EMBL" id="HF571520">
    <property type="protein sequence ID" value="CCQ34729.1"/>
    <property type="molecule type" value="Genomic_DNA"/>
</dbReference>
<dbReference type="Pfam" id="PF20143">
    <property type="entry name" value="NAD_kinase_C"/>
    <property type="match status" value="1"/>
</dbReference>
<protein>
    <submittedName>
        <fullName evidence="1">ATP-NAD/AcoX kinase</fullName>
        <ecNumber evidence="1">2.7.1.23</ecNumber>
    </submittedName>
</protein>
<keyword evidence="1" id="KW-0418">Kinase</keyword>
<dbReference type="Gene3D" id="2.60.200.30">
    <property type="entry name" value="Probable inorganic polyphosphate/atp-NAD kinase, domain 2"/>
    <property type="match status" value="1"/>
</dbReference>
<gene>
    <name evidence="1" type="ORF">HTIA_2624</name>
</gene>
<organism evidence="1 2">
    <name type="scientific">Halorhabdus tiamatea SARL4B</name>
    <dbReference type="NCBI Taxonomy" id="1033806"/>
    <lineage>
        <taxon>Archaea</taxon>
        <taxon>Methanobacteriati</taxon>
        <taxon>Methanobacteriota</taxon>
        <taxon>Stenosarchaea group</taxon>
        <taxon>Halobacteria</taxon>
        <taxon>Halobacteriales</taxon>
        <taxon>Haloarculaceae</taxon>
        <taxon>Halorhabdus</taxon>
    </lineage>
</organism>
<dbReference type="InterPro" id="IPR017437">
    <property type="entry name" value="ATP-NAD_kinase_PpnK-typ_C"/>
</dbReference>
<evidence type="ECO:0000313" key="2">
    <source>
        <dbReference type="Proteomes" id="UP000015381"/>
    </source>
</evidence>